<sequence>MLGELEDLIQARLEALREKLPRLTVETYGGELGAPDLLPGLLKRCPALLLTTPRAVFRKRAQGRYGIAITFRLVIATRHLRGEREGRRGSAVDIGSYALWQACMHQLVDWQPWPDRSRIEPTDLANLVNGKFQADSLSVLGRSFAIELDWVKPEEALPDLLGIDMTYHTPNGPPEGTATDSIELRDL</sequence>
<feature type="region of interest" description="Disordered" evidence="1">
    <location>
        <begin position="167"/>
        <end position="187"/>
    </location>
</feature>
<dbReference type="EMBL" id="FNSC01000001">
    <property type="protein sequence ID" value="SED10616.1"/>
    <property type="molecule type" value="Genomic_DNA"/>
</dbReference>
<dbReference type="Proteomes" id="UP000242849">
    <property type="component" value="Unassembled WGS sequence"/>
</dbReference>
<accession>A0A1H4XY28</accession>
<dbReference type="STRING" id="53406.SAMN05421553_2040"/>
<dbReference type="RefSeq" id="WP_090379919.1">
    <property type="nucleotide sequence ID" value="NZ_FNSC01000001.1"/>
</dbReference>
<evidence type="ECO:0000256" key="1">
    <source>
        <dbReference type="SAM" id="MobiDB-lite"/>
    </source>
</evidence>
<evidence type="ECO:0008006" key="4">
    <source>
        <dbReference type="Google" id="ProtNLM"/>
    </source>
</evidence>
<evidence type="ECO:0000313" key="2">
    <source>
        <dbReference type="EMBL" id="SED10616.1"/>
    </source>
</evidence>
<reference evidence="3" key="1">
    <citation type="submission" date="2016-10" db="EMBL/GenBank/DDBJ databases">
        <authorList>
            <person name="Varghese N."/>
            <person name="Submissions S."/>
        </authorList>
    </citation>
    <scope>NUCLEOTIDE SEQUENCE [LARGE SCALE GENOMIC DNA]</scope>
    <source>
        <strain evidence="3">DSM 12111</strain>
    </source>
</reference>
<dbReference type="OrthoDB" id="6859084at2"/>
<dbReference type="AlphaFoldDB" id="A0A1H4XY28"/>
<protein>
    <recommendedName>
        <fullName evidence="4">Mu-like prophage protein gp37</fullName>
    </recommendedName>
</protein>
<dbReference type="InterPro" id="IPR014972">
    <property type="entry name" value="Phage_Mu_Gp37"/>
</dbReference>
<keyword evidence="3" id="KW-1185">Reference proteome</keyword>
<dbReference type="Pfam" id="PF08873">
    <property type="entry name" value="Phage_Mu_Gp37"/>
    <property type="match status" value="1"/>
</dbReference>
<proteinExistence type="predicted"/>
<organism evidence="2 3">
    <name type="scientific">Pseudomonas anguilliseptica</name>
    <dbReference type="NCBI Taxonomy" id="53406"/>
    <lineage>
        <taxon>Bacteria</taxon>
        <taxon>Pseudomonadati</taxon>
        <taxon>Pseudomonadota</taxon>
        <taxon>Gammaproteobacteria</taxon>
        <taxon>Pseudomonadales</taxon>
        <taxon>Pseudomonadaceae</taxon>
        <taxon>Pseudomonas</taxon>
    </lineage>
</organism>
<evidence type="ECO:0000313" key="3">
    <source>
        <dbReference type="Proteomes" id="UP000242849"/>
    </source>
</evidence>
<name>A0A1H4XY28_PSEAG</name>
<gene>
    <name evidence="2" type="ORF">SAMN05421553_2040</name>
</gene>